<proteinExistence type="predicted"/>
<dbReference type="AlphaFoldDB" id="A0A9N9GML3"/>
<protein>
    <submittedName>
        <fullName evidence="2">3285_t:CDS:1</fullName>
    </submittedName>
</protein>
<feature type="transmembrane region" description="Helical" evidence="1">
    <location>
        <begin position="182"/>
        <end position="204"/>
    </location>
</feature>
<evidence type="ECO:0000256" key="1">
    <source>
        <dbReference type="SAM" id="Phobius"/>
    </source>
</evidence>
<sequence length="211" mass="23446">MSTSQQLPATLAVAANIITTTETGEANNNSSSSSRRTDHVSPCILISFYLALIVNTMLMSADSQAEKRPALIAWCTVESMLRLLVVYITARNYSATFTINNFLGIFLGKEYYLTLVTSIWPDSDPLDAAVDLPGIRIDFVWLKQGFLYLLYNLLAGISLWVVTWKDLFNDENNLDKWLATTGLIACLFNITSYLVGIASMAWAYRSTDSLS</sequence>
<name>A0A9N9GML3_9GLOM</name>
<evidence type="ECO:0000313" key="3">
    <source>
        <dbReference type="Proteomes" id="UP000789572"/>
    </source>
</evidence>
<keyword evidence="1" id="KW-0812">Transmembrane</keyword>
<keyword evidence="1" id="KW-0472">Membrane</keyword>
<keyword evidence="1" id="KW-1133">Transmembrane helix</keyword>
<accession>A0A9N9GML3</accession>
<dbReference type="OrthoDB" id="10375360at2759"/>
<feature type="transmembrane region" description="Helical" evidence="1">
    <location>
        <begin position="40"/>
        <end position="59"/>
    </location>
</feature>
<organism evidence="2 3">
    <name type="scientific">Paraglomus occultum</name>
    <dbReference type="NCBI Taxonomy" id="144539"/>
    <lineage>
        <taxon>Eukaryota</taxon>
        <taxon>Fungi</taxon>
        <taxon>Fungi incertae sedis</taxon>
        <taxon>Mucoromycota</taxon>
        <taxon>Glomeromycotina</taxon>
        <taxon>Glomeromycetes</taxon>
        <taxon>Paraglomerales</taxon>
        <taxon>Paraglomeraceae</taxon>
        <taxon>Paraglomus</taxon>
    </lineage>
</organism>
<feature type="transmembrane region" description="Helical" evidence="1">
    <location>
        <begin position="71"/>
        <end position="90"/>
    </location>
</feature>
<comment type="caution">
    <text evidence="2">The sequence shown here is derived from an EMBL/GenBank/DDBJ whole genome shotgun (WGS) entry which is preliminary data.</text>
</comment>
<keyword evidence="3" id="KW-1185">Reference proteome</keyword>
<gene>
    <name evidence="2" type="ORF">POCULU_LOCUS8026</name>
</gene>
<reference evidence="2" key="1">
    <citation type="submission" date="2021-06" db="EMBL/GenBank/DDBJ databases">
        <authorList>
            <person name="Kallberg Y."/>
            <person name="Tangrot J."/>
            <person name="Rosling A."/>
        </authorList>
    </citation>
    <scope>NUCLEOTIDE SEQUENCE</scope>
    <source>
        <strain evidence="2">IA702</strain>
    </source>
</reference>
<evidence type="ECO:0000313" key="2">
    <source>
        <dbReference type="EMBL" id="CAG8612687.1"/>
    </source>
</evidence>
<feature type="transmembrane region" description="Helical" evidence="1">
    <location>
        <begin position="145"/>
        <end position="162"/>
    </location>
</feature>
<dbReference type="Proteomes" id="UP000789572">
    <property type="component" value="Unassembled WGS sequence"/>
</dbReference>
<dbReference type="EMBL" id="CAJVPJ010002090">
    <property type="protein sequence ID" value="CAG8612687.1"/>
    <property type="molecule type" value="Genomic_DNA"/>
</dbReference>